<keyword evidence="1" id="KW-0812">Transmembrane</keyword>
<dbReference type="AlphaFoldDB" id="G8R503"/>
<dbReference type="EMBL" id="CP003156">
    <property type="protein sequence ID" value="AEV34317.1"/>
    <property type="molecule type" value="Genomic_DNA"/>
</dbReference>
<keyword evidence="1" id="KW-0472">Membrane</keyword>
<proteinExistence type="predicted"/>
<accession>G8R503</accession>
<evidence type="ECO:0000256" key="1">
    <source>
        <dbReference type="SAM" id="Phobius"/>
    </source>
</evidence>
<evidence type="ECO:0000313" key="3">
    <source>
        <dbReference type="Proteomes" id="UP000005631"/>
    </source>
</evidence>
<keyword evidence="1" id="KW-1133">Transmembrane helix</keyword>
<feature type="transmembrane region" description="Helical" evidence="1">
    <location>
        <begin position="12"/>
        <end position="30"/>
    </location>
</feature>
<sequence>MRLNSTSWSKVLKFVYLMCIMAFVFDVLMVNIDGSWGSFIKLSPFALLVILFLIYRGKPQFIYDSDGEVLNFTASEPNLKFLGKYFVTHTEFPKRKLASYKIRSYPFRRKLTVYINSKDGSPKKQKISISYLRRREVRDLKRSLDRVLVTNRQNQ</sequence>
<gene>
    <name evidence="2" type="ordered locus">Oweho_3366</name>
</gene>
<reference evidence="2 3" key="1">
    <citation type="journal article" date="2012" name="Stand. Genomic Sci.">
        <title>Genome sequence of the orange-pigmented seawater bacterium Owenweeksia hongkongensis type strain (UST20020801(T)).</title>
        <authorList>
            <person name="Riedel T."/>
            <person name="Held B."/>
            <person name="Nolan M."/>
            <person name="Lucas S."/>
            <person name="Lapidus A."/>
            <person name="Tice H."/>
            <person name="Del Rio T.G."/>
            <person name="Cheng J.F."/>
            <person name="Han C."/>
            <person name="Tapia R."/>
            <person name="Goodwin L.A."/>
            <person name="Pitluck S."/>
            <person name="Liolios K."/>
            <person name="Mavromatis K."/>
            <person name="Pagani I."/>
            <person name="Ivanova N."/>
            <person name="Mikhailova N."/>
            <person name="Pati A."/>
            <person name="Chen A."/>
            <person name="Palaniappan K."/>
            <person name="Rohde M."/>
            <person name="Tindall B.J."/>
            <person name="Detter J.C."/>
            <person name="Goker M."/>
            <person name="Woyke T."/>
            <person name="Bristow J."/>
            <person name="Eisen J.A."/>
            <person name="Markowitz V."/>
            <person name="Hugenholtz P."/>
            <person name="Klenk H.P."/>
            <person name="Kyrpides N.C."/>
        </authorList>
    </citation>
    <scope>NUCLEOTIDE SEQUENCE</scope>
    <source>
        <strain evidence="3">DSM 17368 / JCM 12287 / NRRL B-23963</strain>
    </source>
</reference>
<evidence type="ECO:0000313" key="2">
    <source>
        <dbReference type="EMBL" id="AEV34317.1"/>
    </source>
</evidence>
<dbReference type="HOGENOM" id="CLU_140952_0_0_10"/>
<dbReference type="KEGG" id="oho:Oweho_3366"/>
<keyword evidence="3" id="KW-1185">Reference proteome</keyword>
<feature type="transmembrane region" description="Helical" evidence="1">
    <location>
        <begin position="36"/>
        <end position="55"/>
    </location>
</feature>
<dbReference type="STRING" id="926562.Oweho_3366"/>
<organism evidence="2 3">
    <name type="scientific">Owenweeksia hongkongensis (strain DSM 17368 / CIP 108786 / JCM 12287 / NRRL B-23963 / UST20020801)</name>
    <dbReference type="NCBI Taxonomy" id="926562"/>
    <lineage>
        <taxon>Bacteria</taxon>
        <taxon>Pseudomonadati</taxon>
        <taxon>Bacteroidota</taxon>
        <taxon>Flavobacteriia</taxon>
        <taxon>Flavobacteriales</taxon>
        <taxon>Owenweeksiaceae</taxon>
        <taxon>Owenweeksia</taxon>
    </lineage>
</organism>
<protein>
    <submittedName>
        <fullName evidence="2">Uncharacterized protein</fullName>
    </submittedName>
</protein>
<dbReference type="Proteomes" id="UP000005631">
    <property type="component" value="Chromosome"/>
</dbReference>
<name>G8R503_OWEHD</name>